<accession>A0A2M3ZLR7</accession>
<dbReference type="AlphaFoldDB" id="A0A2M3ZLR7"/>
<sequence length="76" mass="8375">MSECKDSKNTCNLSVAILPVILIVLVMLRLSESVCCPASIQSIVYRIRRLSLSSCSKCISLHHRAAFELMLLPGDP</sequence>
<reference evidence="2" key="1">
    <citation type="submission" date="2018-01" db="EMBL/GenBank/DDBJ databases">
        <title>An insight into the sialome of Amazonian anophelines.</title>
        <authorList>
            <person name="Ribeiro J.M."/>
            <person name="Scarpassa V."/>
            <person name="Calvo E."/>
        </authorList>
    </citation>
    <scope>NUCLEOTIDE SEQUENCE</scope>
    <source>
        <tissue evidence="2">Salivary glands</tissue>
    </source>
</reference>
<protein>
    <submittedName>
        <fullName evidence="2">Uncharacterized protein</fullName>
    </submittedName>
</protein>
<evidence type="ECO:0000313" key="2">
    <source>
        <dbReference type="EMBL" id="MBW29358.1"/>
    </source>
</evidence>
<feature type="transmembrane region" description="Helical" evidence="1">
    <location>
        <begin position="12"/>
        <end position="30"/>
    </location>
</feature>
<proteinExistence type="predicted"/>
<keyword evidence="1" id="KW-0812">Transmembrane</keyword>
<name>A0A2M3ZLR7_9DIPT</name>
<organism evidence="2">
    <name type="scientific">Anopheles braziliensis</name>
    <dbReference type="NCBI Taxonomy" id="58242"/>
    <lineage>
        <taxon>Eukaryota</taxon>
        <taxon>Metazoa</taxon>
        <taxon>Ecdysozoa</taxon>
        <taxon>Arthropoda</taxon>
        <taxon>Hexapoda</taxon>
        <taxon>Insecta</taxon>
        <taxon>Pterygota</taxon>
        <taxon>Neoptera</taxon>
        <taxon>Endopterygota</taxon>
        <taxon>Diptera</taxon>
        <taxon>Nematocera</taxon>
        <taxon>Culicoidea</taxon>
        <taxon>Culicidae</taxon>
        <taxon>Anophelinae</taxon>
        <taxon>Anopheles</taxon>
    </lineage>
</organism>
<keyword evidence="1" id="KW-0472">Membrane</keyword>
<dbReference type="EMBL" id="GGFM01008607">
    <property type="protein sequence ID" value="MBW29358.1"/>
    <property type="molecule type" value="Transcribed_RNA"/>
</dbReference>
<keyword evidence="1" id="KW-1133">Transmembrane helix</keyword>
<evidence type="ECO:0000256" key="1">
    <source>
        <dbReference type="SAM" id="Phobius"/>
    </source>
</evidence>